<name>A0AAU7AWY5_9ACTN</name>
<dbReference type="EMBL" id="CP114014">
    <property type="protein sequence ID" value="XAY05970.1"/>
    <property type="molecule type" value="Genomic_DNA"/>
</dbReference>
<dbReference type="KEGG" id="parq:DSM112329_02831"/>
<evidence type="ECO:0000313" key="1">
    <source>
        <dbReference type="EMBL" id="XAY05970.1"/>
    </source>
</evidence>
<dbReference type="AlphaFoldDB" id="A0AAU7AWY5"/>
<protein>
    <submittedName>
        <fullName evidence="1">Uncharacterized protein</fullName>
    </submittedName>
</protein>
<accession>A0AAU7AWY5</accession>
<organism evidence="1">
    <name type="scientific">Paraconexibacter sp. AEG42_29</name>
    <dbReference type="NCBI Taxonomy" id="2997339"/>
    <lineage>
        <taxon>Bacteria</taxon>
        <taxon>Bacillati</taxon>
        <taxon>Actinomycetota</taxon>
        <taxon>Thermoleophilia</taxon>
        <taxon>Solirubrobacterales</taxon>
        <taxon>Paraconexibacteraceae</taxon>
        <taxon>Paraconexibacter</taxon>
    </lineage>
</organism>
<proteinExistence type="predicted"/>
<gene>
    <name evidence="1" type="ORF">DSM112329_02831</name>
</gene>
<sequence length="78" mass="8565">MLGTRLSFECSDAPSCTVIFEPDGFEAKLTNGDALRAEFRGGEELGVIEVTHRPNSISVWARSGAETSVWRKSGEQIY</sequence>
<reference evidence="1" key="1">
    <citation type="submission" date="2022-12" db="EMBL/GenBank/DDBJ databases">
        <title>Paraconexibacter alkalitolerans sp. nov. and Baekduia alba sp. nov., isolated from soil and emended description of the genera Paraconexibacter (Chun et al., 2020) and Baekduia (An et al., 2020).</title>
        <authorList>
            <person name="Vieira S."/>
            <person name="Huber K.J."/>
            <person name="Geppert A."/>
            <person name="Wolf J."/>
            <person name="Neumann-Schaal M."/>
            <person name="Muesken M."/>
            <person name="Overmann J."/>
        </authorList>
    </citation>
    <scope>NUCLEOTIDE SEQUENCE</scope>
    <source>
        <strain evidence="1">AEG42_29</strain>
    </source>
</reference>